<sequence length="116" mass="12978">MSLSPEMTSILSQLSSHIEEIVDAHLAAIDSFRIARTIDARIEVRVDARVDAQVDARLTSRVAQAVDARVSSQLELRLQAHDESCSLVFNSLLADHSASFKKIYDENKGYIDDYQQ</sequence>
<accession>A0A9P6NSP3</accession>
<keyword evidence="2" id="KW-1185">Reference proteome</keyword>
<dbReference type="EMBL" id="MU167212">
    <property type="protein sequence ID" value="KAG0151513.1"/>
    <property type="molecule type" value="Genomic_DNA"/>
</dbReference>
<proteinExistence type="predicted"/>
<reference evidence="1" key="1">
    <citation type="submission" date="2013-11" db="EMBL/GenBank/DDBJ databases">
        <title>Genome sequence of the fusiform rust pathogen reveals effectors for host alternation and coevolution with pine.</title>
        <authorList>
            <consortium name="DOE Joint Genome Institute"/>
            <person name="Smith K."/>
            <person name="Pendleton A."/>
            <person name="Kubisiak T."/>
            <person name="Anderson C."/>
            <person name="Salamov A."/>
            <person name="Aerts A."/>
            <person name="Riley R."/>
            <person name="Clum A."/>
            <person name="Lindquist E."/>
            <person name="Ence D."/>
            <person name="Campbell M."/>
            <person name="Kronenberg Z."/>
            <person name="Feau N."/>
            <person name="Dhillon B."/>
            <person name="Hamelin R."/>
            <person name="Burleigh J."/>
            <person name="Smith J."/>
            <person name="Yandell M."/>
            <person name="Nelson C."/>
            <person name="Grigoriev I."/>
            <person name="Davis J."/>
        </authorList>
    </citation>
    <scope>NUCLEOTIDE SEQUENCE</scope>
    <source>
        <strain evidence="1">G11</strain>
    </source>
</reference>
<evidence type="ECO:0000313" key="2">
    <source>
        <dbReference type="Proteomes" id="UP000886653"/>
    </source>
</evidence>
<protein>
    <submittedName>
        <fullName evidence="1">Uncharacterized protein</fullName>
    </submittedName>
</protein>
<dbReference type="AlphaFoldDB" id="A0A9P6NSP3"/>
<gene>
    <name evidence="1" type="ORF">CROQUDRAFT_86528</name>
</gene>
<evidence type="ECO:0000313" key="1">
    <source>
        <dbReference type="EMBL" id="KAG0151513.1"/>
    </source>
</evidence>
<comment type="caution">
    <text evidence="1">The sequence shown here is derived from an EMBL/GenBank/DDBJ whole genome shotgun (WGS) entry which is preliminary data.</text>
</comment>
<dbReference type="Proteomes" id="UP000886653">
    <property type="component" value="Unassembled WGS sequence"/>
</dbReference>
<organism evidence="1 2">
    <name type="scientific">Cronartium quercuum f. sp. fusiforme G11</name>
    <dbReference type="NCBI Taxonomy" id="708437"/>
    <lineage>
        <taxon>Eukaryota</taxon>
        <taxon>Fungi</taxon>
        <taxon>Dikarya</taxon>
        <taxon>Basidiomycota</taxon>
        <taxon>Pucciniomycotina</taxon>
        <taxon>Pucciniomycetes</taxon>
        <taxon>Pucciniales</taxon>
        <taxon>Coleosporiaceae</taxon>
        <taxon>Cronartium</taxon>
    </lineage>
</organism>
<name>A0A9P6NSP3_9BASI</name>